<dbReference type="EMBL" id="FOKA01000006">
    <property type="protein sequence ID" value="SFB06816.1"/>
    <property type="molecule type" value="Genomic_DNA"/>
</dbReference>
<name>A0A1I0Y2D2_9CELL</name>
<dbReference type="Proteomes" id="UP000199012">
    <property type="component" value="Unassembled WGS sequence"/>
</dbReference>
<protein>
    <submittedName>
        <fullName evidence="2">Uncharacterized protein</fullName>
    </submittedName>
</protein>
<accession>A0A1I0Y2D2</accession>
<evidence type="ECO:0000256" key="1">
    <source>
        <dbReference type="SAM" id="Phobius"/>
    </source>
</evidence>
<feature type="transmembrane region" description="Helical" evidence="1">
    <location>
        <begin position="50"/>
        <end position="71"/>
    </location>
</feature>
<gene>
    <name evidence="2" type="ORF">SAMN05421867_106104</name>
</gene>
<organism evidence="2 3">
    <name type="scientific">Cellulomonas marina</name>
    <dbReference type="NCBI Taxonomy" id="988821"/>
    <lineage>
        <taxon>Bacteria</taxon>
        <taxon>Bacillati</taxon>
        <taxon>Actinomycetota</taxon>
        <taxon>Actinomycetes</taxon>
        <taxon>Micrococcales</taxon>
        <taxon>Cellulomonadaceae</taxon>
        <taxon>Cellulomonas</taxon>
    </lineage>
</organism>
<evidence type="ECO:0000313" key="2">
    <source>
        <dbReference type="EMBL" id="SFB06816.1"/>
    </source>
</evidence>
<dbReference type="RefSeq" id="WP_090032303.1">
    <property type="nucleotide sequence ID" value="NZ_BONM01000006.1"/>
</dbReference>
<reference evidence="3" key="1">
    <citation type="submission" date="2016-10" db="EMBL/GenBank/DDBJ databases">
        <authorList>
            <person name="Varghese N."/>
            <person name="Submissions S."/>
        </authorList>
    </citation>
    <scope>NUCLEOTIDE SEQUENCE [LARGE SCALE GENOMIC DNA]</scope>
    <source>
        <strain evidence="3">CGMCC 4.6945</strain>
    </source>
</reference>
<keyword evidence="1" id="KW-0472">Membrane</keyword>
<keyword evidence="1" id="KW-1133">Transmembrane helix</keyword>
<keyword evidence="1" id="KW-0812">Transmembrane</keyword>
<sequence length="72" mass="7323">MTRTADAARDRVRDLAAGLGLGHGAGHGEGRARAAAGTRQDPLISSDQGLAAWLVSIPVVIVLGTALLAPWP</sequence>
<keyword evidence="3" id="KW-1185">Reference proteome</keyword>
<dbReference type="STRING" id="988821.SAMN05421867_106104"/>
<proteinExistence type="predicted"/>
<evidence type="ECO:0000313" key="3">
    <source>
        <dbReference type="Proteomes" id="UP000199012"/>
    </source>
</evidence>
<dbReference type="AlphaFoldDB" id="A0A1I0Y2D2"/>